<dbReference type="EMBL" id="BOOG01000075">
    <property type="protein sequence ID" value="GIH73198.1"/>
    <property type="molecule type" value="Genomic_DNA"/>
</dbReference>
<dbReference type="SMART" id="SM00320">
    <property type="entry name" value="WD40"/>
    <property type="match status" value="5"/>
</dbReference>
<keyword evidence="2" id="KW-1185">Reference proteome</keyword>
<dbReference type="GO" id="GO:0005667">
    <property type="term" value="C:transcription regulator complex"/>
    <property type="evidence" value="ECO:0007669"/>
    <property type="project" value="TreeGrafter"/>
</dbReference>
<evidence type="ECO:0000313" key="1">
    <source>
        <dbReference type="EMBL" id="GIH73198.1"/>
    </source>
</evidence>
<organism evidence="1 2">
    <name type="scientific">Sphaerimonospora thailandensis</name>
    <dbReference type="NCBI Taxonomy" id="795644"/>
    <lineage>
        <taxon>Bacteria</taxon>
        <taxon>Bacillati</taxon>
        <taxon>Actinomycetota</taxon>
        <taxon>Actinomycetes</taxon>
        <taxon>Streptosporangiales</taxon>
        <taxon>Streptosporangiaceae</taxon>
        <taxon>Sphaerimonospora</taxon>
    </lineage>
</organism>
<evidence type="ECO:0000313" key="2">
    <source>
        <dbReference type="Proteomes" id="UP000610966"/>
    </source>
</evidence>
<proteinExistence type="predicted"/>
<name>A0A8J3RIZ3_9ACTN</name>
<dbReference type="GO" id="GO:0003714">
    <property type="term" value="F:transcription corepressor activity"/>
    <property type="evidence" value="ECO:0007669"/>
    <property type="project" value="TreeGrafter"/>
</dbReference>
<dbReference type="SUPFAM" id="SSF101908">
    <property type="entry name" value="Putative isomerase YbhE"/>
    <property type="match status" value="1"/>
</dbReference>
<reference evidence="1" key="1">
    <citation type="submission" date="2021-01" db="EMBL/GenBank/DDBJ databases">
        <title>Whole genome shotgun sequence of Sphaerimonospora thailandensis NBRC 107569.</title>
        <authorList>
            <person name="Komaki H."/>
            <person name="Tamura T."/>
        </authorList>
    </citation>
    <scope>NUCLEOTIDE SEQUENCE</scope>
    <source>
        <strain evidence="1">NBRC 107569</strain>
    </source>
</reference>
<dbReference type="PANTHER" id="PTHR10814">
    <property type="entry name" value="TRANSDUCIN-LIKE ENHANCER PROTEIN"/>
    <property type="match status" value="1"/>
</dbReference>
<dbReference type="InterPro" id="IPR009146">
    <property type="entry name" value="Groucho_enhance"/>
</dbReference>
<comment type="caution">
    <text evidence="1">The sequence shown here is derived from an EMBL/GenBank/DDBJ whole genome shotgun (WGS) entry which is preliminary data.</text>
</comment>
<dbReference type="GO" id="GO:0090090">
    <property type="term" value="P:negative regulation of canonical Wnt signaling pathway"/>
    <property type="evidence" value="ECO:0007669"/>
    <property type="project" value="TreeGrafter"/>
</dbReference>
<dbReference type="InterPro" id="IPR015943">
    <property type="entry name" value="WD40/YVTN_repeat-like_dom_sf"/>
</dbReference>
<sequence length="479" mass="50640">MIRDGLEAEMSDLAGACDADGRGGRRWRACALVLAVLLVVAGLVWKREHDRASAQDRIAVAHGLALHAAELRGAAPGMARVLGLVAVEIHSDEQTRAGLIDTMVGMGSDELTPDPSGEVVLSDDGRIALTGGDEMSVWDLTTWLDPKIVNKSDRIAVLKDRREGLSMTALSGDGRTALIGGGGDTVVWDLTDPAKPIRAAVLAGGKNAEDDDSVQSMALSRDGHTAVIADLGRDLNVWDLTDRSHPVRLSMTRTRDSSIVSDLRLSADGGIAVISYEGLFNDGAVAVWDLSDPSRPVKSADLALPAGKYARATAMSADGRVILFGNAHWAEVWKLDDRSRPVRTATLDVPLNDMYGMALTPDGKTALLAGPSDSGILWDLSDPSKPTRLAALKGYTREINSVALGADGGVALTAGPGGVSLWNLRDLAEIVADPERVACRVNPGTQISKADWDRYTGGADWSDYKGEDLPNALAACAIR</sequence>
<accession>A0A8J3RIZ3</accession>
<dbReference type="InterPro" id="IPR001680">
    <property type="entry name" value="WD40_rpt"/>
</dbReference>
<gene>
    <name evidence="1" type="ORF">Mth01_54510</name>
</gene>
<dbReference type="PANTHER" id="PTHR10814:SF21">
    <property type="entry name" value="PROTEIN GROUCHO"/>
    <property type="match status" value="1"/>
</dbReference>
<protein>
    <recommendedName>
        <fullName evidence="3">WD40 repeat protein</fullName>
    </recommendedName>
</protein>
<dbReference type="AlphaFoldDB" id="A0A8J3RIZ3"/>
<evidence type="ECO:0008006" key="3">
    <source>
        <dbReference type="Google" id="ProtNLM"/>
    </source>
</evidence>
<dbReference type="Gene3D" id="2.130.10.10">
    <property type="entry name" value="YVTN repeat-like/Quinoprotein amine dehydrogenase"/>
    <property type="match status" value="2"/>
</dbReference>
<dbReference type="Proteomes" id="UP000610966">
    <property type="component" value="Unassembled WGS sequence"/>
</dbReference>